<evidence type="ECO:0000313" key="4">
    <source>
        <dbReference type="Proteomes" id="UP000505020"/>
    </source>
</evidence>
<feature type="transmembrane region" description="Helical" evidence="1">
    <location>
        <begin position="27"/>
        <end position="51"/>
    </location>
</feature>
<dbReference type="KEGG" id="hsai:HPS36_03785"/>
<dbReference type="InterPro" id="IPR058477">
    <property type="entry name" value="DUF8163"/>
</dbReference>
<feature type="transmembrane region" description="Helical" evidence="1">
    <location>
        <begin position="130"/>
        <end position="148"/>
    </location>
</feature>
<accession>A0A7D3Y0K3</accession>
<dbReference type="Pfam" id="PF26496">
    <property type="entry name" value="DUF8163"/>
    <property type="match status" value="1"/>
</dbReference>
<evidence type="ECO:0000259" key="2">
    <source>
        <dbReference type="Pfam" id="PF26496"/>
    </source>
</evidence>
<name>A0A7D3Y0K3_9EURY</name>
<sequence>MTEHTPELPNPDDPASFDLRARGWGSVLGLSLVAVALVSASASLPIVSLAVLGAAGVVRSAPFAFVLGQVALVPVLSSISPLAGVAQLGLLAVLTEPARSPSDTVTLVVTGSSWAALLALVVGIHDQGVFVTGGLITLAVGAGIYVTYRVTLVRLNLVTPAEPADESNLKTQG</sequence>
<gene>
    <name evidence="3" type="ORF">HPS36_03785</name>
</gene>
<keyword evidence="1" id="KW-0472">Membrane</keyword>
<dbReference type="GeneID" id="55594093"/>
<protein>
    <recommendedName>
        <fullName evidence="2">DUF8163 domain-containing protein</fullName>
    </recommendedName>
</protein>
<proteinExistence type="predicted"/>
<reference evidence="3 4" key="1">
    <citation type="submission" date="2020-05" db="EMBL/GenBank/DDBJ databases">
        <title>Halorubrum RHB-C sp.nov., an extremely halophilic archaeon isolated from solar salt farm.</title>
        <authorList>
            <person name="Ho H."/>
            <person name="Danganan R.E."/>
            <person name="Dedeles G.R."/>
            <person name="Kim S.-G."/>
        </authorList>
    </citation>
    <scope>NUCLEOTIDE SEQUENCE [LARGE SCALE GENOMIC DNA]</scope>
    <source>
        <strain evidence="3 4">RHB-C</strain>
    </source>
</reference>
<feature type="domain" description="DUF8163" evidence="2">
    <location>
        <begin position="21"/>
        <end position="160"/>
    </location>
</feature>
<dbReference type="EMBL" id="CP053941">
    <property type="protein sequence ID" value="QKG92013.1"/>
    <property type="molecule type" value="Genomic_DNA"/>
</dbReference>
<evidence type="ECO:0000313" key="3">
    <source>
        <dbReference type="EMBL" id="QKG92013.1"/>
    </source>
</evidence>
<keyword evidence="4" id="KW-1185">Reference proteome</keyword>
<keyword evidence="1" id="KW-0812">Transmembrane</keyword>
<dbReference type="Proteomes" id="UP000505020">
    <property type="component" value="Chromosome"/>
</dbReference>
<evidence type="ECO:0000256" key="1">
    <source>
        <dbReference type="SAM" id="Phobius"/>
    </source>
</evidence>
<feature type="transmembrane region" description="Helical" evidence="1">
    <location>
        <begin position="71"/>
        <end position="93"/>
    </location>
</feature>
<organism evidence="3 4">
    <name type="scientific">Halorubrum salinarum</name>
    <dbReference type="NCBI Taxonomy" id="2739057"/>
    <lineage>
        <taxon>Archaea</taxon>
        <taxon>Methanobacteriati</taxon>
        <taxon>Methanobacteriota</taxon>
        <taxon>Stenosarchaea group</taxon>
        <taxon>Halobacteria</taxon>
        <taxon>Halobacteriales</taxon>
        <taxon>Haloferacaceae</taxon>
        <taxon>Halorubrum</taxon>
    </lineage>
</organism>
<keyword evidence="1" id="KW-1133">Transmembrane helix</keyword>
<dbReference type="RefSeq" id="WP_173228563.1">
    <property type="nucleotide sequence ID" value="NZ_CP053941.1"/>
</dbReference>
<dbReference type="AlphaFoldDB" id="A0A7D3Y0K3"/>
<feature type="transmembrane region" description="Helical" evidence="1">
    <location>
        <begin position="105"/>
        <end position="124"/>
    </location>
</feature>